<proteinExistence type="predicted"/>
<dbReference type="AlphaFoldDB" id="A0A1Y2A1Q3"/>
<evidence type="ECO:0000259" key="1">
    <source>
        <dbReference type="Pfam" id="PF06985"/>
    </source>
</evidence>
<evidence type="ECO:0000313" key="2">
    <source>
        <dbReference type="EMBL" id="ORY16432.1"/>
    </source>
</evidence>
<feature type="domain" description="Heterokaryon incompatibility" evidence="1">
    <location>
        <begin position="62"/>
        <end position="147"/>
    </location>
</feature>
<gene>
    <name evidence="2" type="ORF">BCR34DRAFT_597715</name>
</gene>
<dbReference type="EMBL" id="MCFA01000018">
    <property type="protein sequence ID" value="ORY16432.1"/>
    <property type="molecule type" value="Genomic_DNA"/>
</dbReference>
<keyword evidence="3" id="KW-1185">Reference proteome</keyword>
<dbReference type="Proteomes" id="UP000193144">
    <property type="component" value="Unassembled WGS sequence"/>
</dbReference>
<dbReference type="STRING" id="1231657.A0A1Y2A1Q3"/>
<dbReference type="InterPro" id="IPR052895">
    <property type="entry name" value="HetReg/Transcr_Mod"/>
</dbReference>
<name>A0A1Y2A1Q3_9PLEO</name>
<reference evidence="2 3" key="1">
    <citation type="submission" date="2016-07" db="EMBL/GenBank/DDBJ databases">
        <title>Pervasive Adenine N6-methylation of Active Genes in Fungi.</title>
        <authorList>
            <consortium name="DOE Joint Genome Institute"/>
            <person name="Mondo S.J."/>
            <person name="Dannebaum R.O."/>
            <person name="Kuo R.C."/>
            <person name="Labutti K."/>
            <person name="Haridas S."/>
            <person name="Kuo A."/>
            <person name="Salamov A."/>
            <person name="Ahrendt S.R."/>
            <person name="Lipzen A."/>
            <person name="Sullivan W."/>
            <person name="Andreopoulos W.B."/>
            <person name="Clum A."/>
            <person name="Lindquist E."/>
            <person name="Daum C."/>
            <person name="Ramamoorthy G.K."/>
            <person name="Gryganskyi A."/>
            <person name="Culley D."/>
            <person name="Magnuson J.K."/>
            <person name="James T.Y."/>
            <person name="O'Malley M.A."/>
            <person name="Stajich J.E."/>
            <person name="Spatafora J.W."/>
            <person name="Visel A."/>
            <person name="Grigoriev I.V."/>
        </authorList>
    </citation>
    <scope>NUCLEOTIDE SEQUENCE [LARGE SCALE GENOMIC DNA]</scope>
    <source>
        <strain evidence="2 3">CBS 115471</strain>
    </source>
</reference>
<organism evidence="2 3">
    <name type="scientific">Clohesyomyces aquaticus</name>
    <dbReference type="NCBI Taxonomy" id="1231657"/>
    <lineage>
        <taxon>Eukaryota</taxon>
        <taxon>Fungi</taxon>
        <taxon>Dikarya</taxon>
        <taxon>Ascomycota</taxon>
        <taxon>Pezizomycotina</taxon>
        <taxon>Dothideomycetes</taxon>
        <taxon>Pleosporomycetidae</taxon>
        <taxon>Pleosporales</taxon>
        <taxon>Lindgomycetaceae</taxon>
        <taxon>Clohesyomyces</taxon>
    </lineage>
</organism>
<sequence>MLPNPELRSPTAIPFASPWEDEDTRLLILAPGTRNDPLKGFLTPVSRVNDATECIFEQKHVAPSYTWGDQSDPTMLKLNSGYTMQVCRNLASALVHAGLKDINFCVLWVDALWVDQKDDVEKASQVQIMATIYEAAAFTPIWLGDASMRLMVWGKRLNG</sequence>
<dbReference type="InterPro" id="IPR010730">
    <property type="entry name" value="HET"/>
</dbReference>
<dbReference type="PANTHER" id="PTHR24148:SF64">
    <property type="entry name" value="HETEROKARYON INCOMPATIBILITY DOMAIN-CONTAINING PROTEIN"/>
    <property type="match status" value="1"/>
</dbReference>
<protein>
    <submittedName>
        <fullName evidence="2">Heterokaryon incompatibility protein-domain-containing protein</fullName>
    </submittedName>
</protein>
<comment type="caution">
    <text evidence="2">The sequence shown here is derived from an EMBL/GenBank/DDBJ whole genome shotgun (WGS) entry which is preliminary data.</text>
</comment>
<evidence type="ECO:0000313" key="3">
    <source>
        <dbReference type="Proteomes" id="UP000193144"/>
    </source>
</evidence>
<dbReference type="OrthoDB" id="2157530at2759"/>
<dbReference type="Pfam" id="PF06985">
    <property type="entry name" value="HET"/>
    <property type="match status" value="1"/>
</dbReference>
<dbReference type="PANTHER" id="PTHR24148">
    <property type="entry name" value="ANKYRIN REPEAT DOMAIN-CONTAINING PROTEIN 39 HOMOLOG-RELATED"/>
    <property type="match status" value="1"/>
</dbReference>
<accession>A0A1Y2A1Q3</accession>